<organism evidence="2">
    <name type="scientific">viral metagenome</name>
    <dbReference type="NCBI Taxonomy" id="1070528"/>
    <lineage>
        <taxon>unclassified sequences</taxon>
        <taxon>metagenomes</taxon>
        <taxon>organismal metagenomes</taxon>
    </lineage>
</organism>
<name>A0A6C0AT41_9ZZZZ</name>
<evidence type="ECO:0000256" key="1">
    <source>
        <dbReference type="SAM" id="MobiDB-lite"/>
    </source>
</evidence>
<proteinExistence type="predicted"/>
<accession>A0A6C0AT41</accession>
<sequence length="182" mass="19850">MSQSNAAAIRRRVNQPPLPTSNVNNASTQNQTIQSSNAAGLTLPQVIAVIDKRLTNLETFMKETKTTGTALDGPRVTFQTDSSSSSSVPSTAFNDMVSEFNNRFEILAIELATLKDTIIKLQTYTMDVNKILMEERVHVFSDLGNGSNTSSTTVNEDATELTQSDINSVDLKDLANNELSFN</sequence>
<dbReference type="AlphaFoldDB" id="A0A6C0AT41"/>
<dbReference type="EMBL" id="MN740803">
    <property type="protein sequence ID" value="QHS82471.1"/>
    <property type="molecule type" value="Genomic_DNA"/>
</dbReference>
<feature type="region of interest" description="Disordered" evidence="1">
    <location>
        <begin position="1"/>
        <end position="27"/>
    </location>
</feature>
<protein>
    <submittedName>
        <fullName evidence="2">Uncharacterized protein</fullName>
    </submittedName>
</protein>
<reference evidence="2" key="1">
    <citation type="journal article" date="2020" name="Nature">
        <title>Giant virus diversity and host interactions through global metagenomics.</title>
        <authorList>
            <person name="Schulz F."/>
            <person name="Roux S."/>
            <person name="Paez-Espino D."/>
            <person name="Jungbluth S."/>
            <person name="Walsh D.A."/>
            <person name="Denef V.J."/>
            <person name="McMahon K.D."/>
            <person name="Konstantinidis K.T."/>
            <person name="Eloe-Fadrosh E.A."/>
            <person name="Kyrpides N.C."/>
            <person name="Woyke T."/>
        </authorList>
    </citation>
    <scope>NUCLEOTIDE SEQUENCE</scope>
    <source>
        <strain evidence="2">GVMAG-S-1101171-111</strain>
    </source>
</reference>
<evidence type="ECO:0000313" key="2">
    <source>
        <dbReference type="EMBL" id="QHS82471.1"/>
    </source>
</evidence>